<sequence>MINFKVTNAEVSDQLKDVTERKLASLAKYIGDNPAICDLQFEKVTNHHQQGNVFRVEINLEIGGQLSRAEATAENFEKAIDDAKAYLEHELESRRGKRETLWKSGARKIKEMMRRST</sequence>
<dbReference type="InterPro" id="IPR036567">
    <property type="entry name" value="RHF-like"/>
</dbReference>
<dbReference type="Gene3D" id="3.30.160.100">
    <property type="entry name" value="Ribosome hibernation promotion factor-like"/>
    <property type="match status" value="1"/>
</dbReference>
<dbReference type="NCBIfam" id="TIGR00741">
    <property type="entry name" value="yfiA"/>
    <property type="match status" value="1"/>
</dbReference>
<dbReference type="STRING" id="1798531.A2392_01090"/>
<accession>A0A1F6FJL1</accession>
<comment type="caution">
    <text evidence="1">The sequence shown here is derived from an EMBL/GenBank/DDBJ whole genome shotgun (WGS) entry which is preliminary data.</text>
</comment>
<dbReference type="AlphaFoldDB" id="A0A1F6FJL1"/>
<protein>
    <submittedName>
        <fullName evidence="1">Ribosomal subunit interface protein</fullName>
    </submittedName>
</protein>
<gene>
    <name evidence="1" type="ORF">A2392_01090</name>
</gene>
<dbReference type="InterPro" id="IPR003489">
    <property type="entry name" value="RHF/RaiA"/>
</dbReference>
<dbReference type="EMBL" id="MFMS01000002">
    <property type="protein sequence ID" value="OGG86046.1"/>
    <property type="molecule type" value="Genomic_DNA"/>
</dbReference>
<proteinExistence type="predicted"/>
<name>A0A1F6FJL1_9BACT</name>
<reference evidence="1 2" key="1">
    <citation type="journal article" date="2016" name="Nat. Commun.">
        <title>Thousands of microbial genomes shed light on interconnected biogeochemical processes in an aquifer system.</title>
        <authorList>
            <person name="Anantharaman K."/>
            <person name="Brown C.T."/>
            <person name="Hug L.A."/>
            <person name="Sharon I."/>
            <person name="Castelle C.J."/>
            <person name="Probst A.J."/>
            <person name="Thomas B.C."/>
            <person name="Singh A."/>
            <person name="Wilkins M.J."/>
            <person name="Karaoz U."/>
            <person name="Brodie E.L."/>
            <person name="Williams K.H."/>
            <person name="Hubbard S.S."/>
            <person name="Banfield J.F."/>
        </authorList>
    </citation>
    <scope>NUCLEOTIDE SEQUENCE [LARGE SCALE GENOMIC DNA]</scope>
</reference>
<evidence type="ECO:0000313" key="2">
    <source>
        <dbReference type="Proteomes" id="UP000177395"/>
    </source>
</evidence>
<dbReference type="SUPFAM" id="SSF69754">
    <property type="entry name" value="Ribosome binding protein Y (YfiA homologue)"/>
    <property type="match status" value="1"/>
</dbReference>
<dbReference type="Pfam" id="PF02482">
    <property type="entry name" value="Ribosomal_S30AE"/>
    <property type="match status" value="1"/>
</dbReference>
<evidence type="ECO:0000313" key="1">
    <source>
        <dbReference type="EMBL" id="OGG86046.1"/>
    </source>
</evidence>
<organism evidence="1 2">
    <name type="scientific">Candidatus Kaiserbacteria bacterium RIFOXYB1_FULL_46_14</name>
    <dbReference type="NCBI Taxonomy" id="1798531"/>
    <lineage>
        <taxon>Bacteria</taxon>
        <taxon>Candidatus Kaiseribacteriota</taxon>
    </lineage>
</organism>
<dbReference type="Proteomes" id="UP000177395">
    <property type="component" value="Unassembled WGS sequence"/>
</dbReference>